<dbReference type="PANTHER" id="PTHR46708">
    <property type="entry name" value="TENASCIN"/>
    <property type="match status" value="1"/>
</dbReference>
<dbReference type="CDD" id="cd00063">
    <property type="entry name" value="FN3"/>
    <property type="match status" value="8"/>
</dbReference>
<keyword evidence="5" id="KW-1185">Reference proteome</keyword>
<sequence length="1126" mass="122770">MKCASLPLLLAIGLMLWLSTYNPVLAQTLPQSSTALCGIVDLTPDQAQSLVKEANQALQRKRATNPSAFTSIMYVPIRPHIIRRSNGTGPSLTMTGLNQQMAYTNSHYLLNGFGIQFYFAGSTPDYIDNDQLYESFPYGEGSVVDGRDAYNAMNQYYVYQFSAFISGYARYPTNDIISTRSFIATGDGSRSQFLGNQTIPHELGHSFNLYHTFGNNNGTEFTDELVTRGAGANCSTAGDLICDTPADPYTLNDNPSILINGCIVYNQDRPYRDANGDPYSPSVTNIMSYYFSNCGTDFTPGQYDRVQAGLALRQTHTAYTLDAPPTPVTAPSNLTGTFSNNAIILTWQDNANNEMGYFIERSTSPTSGFLPIDGVAPDVTTFTDAQIVPNLVYYYRIRPSNTTTGSLSPTATVTAAPPPLTGLTTTNISIYSAQLNWTSAGAGVTYDVQWRVVGSNTWNTINSVQTNNYILYSLTLNTNYEWQVKTTSGTVYSAPASFTTPCPTPNPYNSSITRTSADLSLGGIYPQTYTLQWRPQGNPNWTTINTGISSFYSLTGLTSSTVYEYEVQATCPGTTPVTTAYSSPLSFTTLSCQTPTAPGAAYVYSTAARLGWNVPNFEPTATYSFRYRPVGQPTWTTIDGLTSTSYSLTGLSTNTAYEWQVQRVCTPTESSTFTAPVSFTTGCRIPTNLSSSPTASAATLSWSISNSLEPGASFEIQYRVIGSSTWATVVSTYYGVSTIWGGGVSGLTVGTTYEWRVRTVCNATSQSDYSATATFTTVCNAPLAYNLSVDQLTSTSARLYLSTTSDPDTRFDIRFRPVGSTNWATLSIPASTATSKSYSLTGLTNNTQYEWEARSVCSETQSSSFTPGPAFTTQCRIPSGLNTTIRATSALVSWASVGIDVSYEVRYRTTGSPNWITISNLTTSFVDLTSLPTNTAYEWQVKTHCSDGASSDFSEISTFTTYSCEYPTNLFAFGLTPTSVQLNWAYLQADTQSRYEARYRPVGTSDWITISNLTSIDLHGTYVLTGLTTGLQYEWQIKTLCSPTESSAFSYSLFFSPCAGMYTVKAGSWDDNTVWSCNRVPMNTDVVQIKHIVTIPAYYVANAQQVNVDAGQKLTYSTNSQLKLGL</sequence>
<comment type="caution">
    <text evidence="4">The sequence shown here is derived from an EMBL/GenBank/DDBJ whole genome shotgun (WGS) entry which is preliminary data.</text>
</comment>
<dbReference type="Proteomes" id="UP000436006">
    <property type="component" value="Unassembled WGS sequence"/>
</dbReference>
<dbReference type="PANTHER" id="PTHR46708:SF2">
    <property type="entry name" value="FIBRONECTIN TYPE-III DOMAIN-CONTAINING PROTEIN"/>
    <property type="match status" value="1"/>
</dbReference>
<dbReference type="Pfam" id="PF00041">
    <property type="entry name" value="fn3"/>
    <property type="match status" value="1"/>
</dbReference>
<dbReference type="InterPro" id="IPR024079">
    <property type="entry name" value="MetalloPept_cat_dom_sf"/>
</dbReference>
<gene>
    <name evidence="4" type="ORF">GO755_07220</name>
</gene>
<evidence type="ECO:0000259" key="3">
    <source>
        <dbReference type="PROSITE" id="PS50853"/>
    </source>
</evidence>
<feature type="domain" description="Fibronectin type-III" evidence="3">
    <location>
        <begin position="874"/>
        <end position="964"/>
    </location>
</feature>
<feature type="domain" description="Fibronectin type-III" evidence="3">
    <location>
        <begin position="685"/>
        <end position="780"/>
    </location>
</feature>
<dbReference type="InterPro" id="IPR013783">
    <property type="entry name" value="Ig-like_fold"/>
</dbReference>
<evidence type="ECO:0000313" key="5">
    <source>
        <dbReference type="Proteomes" id="UP000436006"/>
    </source>
</evidence>
<dbReference type="InterPro" id="IPR036116">
    <property type="entry name" value="FN3_sf"/>
</dbReference>
<dbReference type="PROSITE" id="PS50853">
    <property type="entry name" value="FN3"/>
    <property type="match status" value="7"/>
</dbReference>
<feature type="domain" description="Fibronectin type-III" evidence="3">
    <location>
        <begin position="594"/>
        <end position="684"/>
    </location>
</feature>
<feature type="domain" description="Fibronectin type-III" evidence="3">
    <location>
        <begin position="503"/>
        <end position="592"/>
    </location>
</feature>
<dbReference type="GO" id="GO:0008237">
    <property type="term" value="F:metallopeptidase activity"/>
    <property type="evidence" value="ECO:0007669"/>
    <property type="project" value="InterPro"/>
</dbReference>
<dbReference type="Gene3D" id="2.60.40.10">
    <property type="entry name" value="Immunoglobulins"/>
    <property type="match status" value="8"/>
</dbReference>
<keyword evidence="2" id="KW-0732">Signal</keyword>
<dbReference type="RefSeq" id="WP_157584039.1">
    <property type="nucleotide sequence ID" value="NZ_WPIN01000002.1"/>
</dbReference>
<feature type="signal peptide" evidence="2">
    <location>
        <begin position="1"/>
        <end position="26"/>
    </location>
</feature>
<organism evidence="4 5">
    <name type="scientific">Spirosoma arboris</name>
    <dbReference type="NCBI Taxonomy" id="2682092"/>
    <lineage>
        <taxon>Bacteria</taxon>
        <taxon>Pseudomonadati</taxon>
        <taxon>Bacteroidota</taxon>
        <taxon>Cytophagia</taxon>
        <taxon>Cytophagales</taxon>
        <taxon>Cytophagaceae</taxon>
        <taxon>Spirosoma</taxon>
    </lineage>
</organism>
<dbReference type="Gene3D" id="3.40.390.10">
    <property type="entry name" value="Collagenase (Catalytic Domain)"/>
    <property type="match status" value="1"/>
</dbReference>
<reference evidence="4 5" key="1">
    <citation type="submission" date="2019-12" db="EMBL/GenBank/DDBJ databases">
        <title>Spirosoma sp. HMF4905 genome sequencing and assembly.</title>
        <authorList>
            <person name="Kang H."/>
            <person name="Cha I."/>
            <person name="Kim H."/>
            <person name="Joh K."/>
        </authorList>
    </citation>
    <scope>NUCLEOTIDE SEQUENCE [LARGE SCALE GENOMIC DNA]</scope>
    <source>
        <strain evidence="4 5">HMF4905</strain>
    </source>
</reference>
<feature type="domain" description="Fibronectin type-III" evidence="3">
    <location>
        <begin position="324"/>
        <end position="419"/>
    </location>
</feature>
<protein>
    <recommendedName>
        <fullName evidence="3">Fibronectin type-III domain-containing protein</fullName>
    </recommendedName>
</protein>
<feature type="domain" description="Fibronectin type-III" evidence="3">
    <location>
        <begin position="783"/>
        <end position="870"/>
    </location>
</feature>
<dbReference type="SUPFAM" id="SSF55486">
    <property type="entry name" value="Metalloproteases ('zincins'), catalytic domain"/>
    <property type="match status" value="1"/>
</dbReference>
<name>A0A7K1S892_9BACT</name>
<accession>A0A7K1S892</accession>
<dbReference type="SUPFAM" id="SSF49265">
    <property type="entry name" value="Fibronectin type III"/>
    <property type="match status" value="5"/>
</dbReference>
<dbReference type="AlphaFoldDB" id="A0A7K1S892"/>
<dbReference type="InterPro" id="IPR003961">
    <property type="entry name" value="FN3_dom"/>
</dbReference>
<evidence type="ECO:0000256" key="1">
    <source>
        <dbReference type="ARBA" id="ARBA00022737"/>
    </source>
</evidence>
<dbReference type="SMART" id="SM00060">
    <property type="entry name" value="FN3"/>
    <property type="match status" value="8"/>
</dbReference>
<feature type="chain" id="PRO_5029775055" description="Fibronectin type-III domain-containing protein" evidence="2">
    <location>
        <begin position="27"/>
        <end position="1126"/>
    </location>
</feature>
<evidence type="ECO:0000313" key="4">
    <source>
        <dbReference type="EMBL" id="MVM29816.1"/>
    </source>
</evidence>
<proteinExistence type="predicted"/>
<evidence type="ECO:0000256" key="2">
    <source>
        <dbReference type="SAM" id="SignalP"/>
    </source>
</evidence>
<keyword evidence="1" id="KW-0677">Repeat</keyword>
<dbReference type="InterPro" id="IPR050991">
    <property type="entry name" value="ECM_Regulatory_Proteins"/>
</dbReference>
<feature type="domain" description="Fibronectin type-III" evidence="3">
    <location>
        <begin position="966"/>
        <end position="1060"/>
    </location>
</feature>
<dbReference type="EMBL" id="WPIN01000002">
    <property type="protein sequence ID" value="MVM29816.1"/>
    <property type="molecule type" value="Genomic_DNA"/>
</dbReference>